<accession>A0ACB8SA93</accession>
<protein>
    <submittedName>
        <fullName evidence="1">Uncharacterized protein</fullName>
    </submittedName>
</protein>
<reference evidence="1" key="1">
    <citation type="submission" date="2021-02" db="EMBL/GenBank/DDBJ databases">
        <authorList>
            <consortium name="DOE Joint Genome Institute"/>
            <person name="Ahrendt S."/>
            <person name="Looney B.P."/>
            <person name="Miyauchi S."/>
            <person name="Morin E."/>
            <person name="Drula E."/>
            <person name="Courty P.E."/>
            <person name="Chicoki N."/>
            <person name="Fauchery L."/>
            <person name="Kohler A."/>
            <person name="Kuo A."/>
            <person name="Labutti K."/>
            <person name="Pangilinan J."/>
            <person name="Lipzen A."/>
            <person name="Riley R."/>
            <person name="Andreopoulos W."/>
            <person name="He G."/>
            <person name="Johnson J."/>
            <person name="Barry K.W."/>
            <person name="Grigoriev I.V."/>
            <person name="Nagy L."/>
            <person name="Hibbett D."/>
            <person name="Henrissat B."/>
            <person name="Matheny P.B."/>
            <person name="Labbe J."/>
            <person name="Martin F."/>
        </authorList>
    </citation>
    <scope>NUCLEOTIDE SEQUENCE</scope>
    <source>
        <strain evidence="1">FP105234-sp</strain>
    </source>
</reference>
<comment type="caution">
    <text evidence="1">The sequence shown here is derived from an EMBL/GenBank/DDBJ whole genome shotgun (WGS) entry which is preliminary data.</text>
</comment>
<keyword evidence="2" id="KW-1185">Reference proteome</keyword>
<dbReference type="Proteomes" id="UP000814033">
    <property type="component" value="Unassembled WGS sequence"/>
</dbReference>
<dbReference type="EMBL" id="MU275842">
    <property type="protein sequence ID" value="KAI0053052.1"/>
    <property type="molecule type" value="Genomic_DNA"/>
</dbReference>
<sequence>MGGAAPSTTPAQPLGGSSAVNKPLFGATNPSAATSSAPSSNPLFGGGTAASTAGPGAPGATGASTSSNPSPFSGLFGGKPADTSGAAKPGGLFGSLGANAATTNLTPAGEVELTLWHVLPDLHILE</sequence>
<gene>
    <name evidence="1" type="ORF">FA95DRAFT_1059148</name>
</gene>
<organism evidence="1 2">
    <name type="scientific">Auriscalpium vulgare</name>
    <dbReference type="NCBI Taxonomy" id="40419"/>
    <lineage>
        <taxon>Eukaryota</taxon>
        <taxon>Fungi</taxon>
        <taxon>Dikarya</taxon>
        <taxon>Basidiomycota</taxon>
        <taxon>Agaricomycotina</taxon>
        <taxon>Agaricomycetes</taxon>
        <taxon>Russulales</taxon>
        <taxon>Auriscalpiaceae</taxon>
        <taxon>Auriscalpium</taxon>
    </lineage>
</organism>
<name>A0ACB8SA93_9AGAM</name>
<reference evidence="1" key="2">
    <citation type="journal article" date="2022" name="New Phytol.">
        <title>Evolutionary transition to the ectomycorrhizal habit in the genomes of a hyperdiverse lineage of mushroom-forming fungi.</title>
        <authorList>
            <person name="Looney B."/>
            <person name="Miyauchi S."/>
            <person name="Morin E."/>
            <person name="Drula E."/>
            <person name="Courty P.E."/>
            <person name="Kohler A."/>
            <person name="Kuo A."/>
            <person name="LaButti K."/>
            <person name="Pangilinan J."/>
            <person name="Lipzen A."/>
            <person name="Riley R."/>
            <person name="Andreopoulos W."/>
            <person name="He G."/>
            <person name="Johnson J."/>
            <person name="Nolan M."/>
            <person name="Tritt A."/>
            <person name="Barry K.W."/>
            <person name="Grigoriev I.V."/>
            <person name="Nagy L.G."/>
            <person name="Hibbett D."/>
            <person name="Henrissat B."/>
            <person name="Matheny P.B."/>
            <person name="Labbe J."/>
            <person name="Martin F.M."/>
        </authorList>
    </citation>
    <scope>NUCLEOTIDE SEQUENCE</scope>
    <source>
        <strain evidence="1">FP105234-sp</strain>
    </source>
</reference>
<evidence type="ECO:0000313" key="1">
    <source>
        <dbReference type="EMBL" id="KAI0053052.1"/>
    </source>
</evidence>
<evidence type="ECO:0000313" key="2">
    <source>
        <dbReference type="Proteomes" id="UP000814033"/>
    </source>
</evidence>
<proteinExistence type="predicted"/>